<evidence type="ECO:0000313" key="2">
    <source>
        <dbReference type="Proteomes" id="UP000198620"/>
    </source>
</evidence>
<dbReference type="PANTHER" id="PTHR12526:SF600">
    <property type="entry name" value="GLYCOSYL TRANSFERASE GROUP 1"/>
    <property type="match status" value="1"/>
</dbReference>
<keyword evidence="2" id="KW-1185">Reference proteome</keyword>
<organism evidence="1 2">
    <name type="scientific">Nitrosovibrio tenuis</name>
    <dbReference type="NCBI Taxonomy" id="1233"/>
    <lineage>
        <taxon>Bacteria</taxon>
        <taxon>Pseudomonadati</taxon>
        <taxon>Pseudomonadota</taxon>
        <taxon>Betaproteobacteria</taxon>
        <taxon>Nitrosomonadales</taxon>
        <taxon>Nitrosomonadaceae</taxon>
        <taxon>Nitrosovibrio</taxon>
    </lineage>
</organism>
<dbReference type="CDD" id="cd03801">
    <property type="entry name" value="GT4_PimA-like"/>
    <property type="match status" value="1"/>
</dbReference>
<reference evidence="1 2" key="1">
    <citation type="submission" date="2016-10" db="EMBL/GenBank/DDBJ databases">
        <authorList>
            <person name="de Groot N.N."/>
        </authorList>
    </citation>
    <scope>NUCLEOTIDE SEQUENCE [LARGE SCALE GENOMIC DNA]</scope>
    <source>
        <strain evidence="1 2">Nv1</strain>
    </source>
</reference>
<gene>
    <name evidence="1" type="ORF">SAMN05216387_10157</name>
</gene>
<dbReference type="Proteomes" id="UP000198620">
    <property type="component" value="Unassembled WGS sequence"/>
</dbReference>
<dbReference type="AlphaFoldDB" id="A0A1H7FQI0"/>
<dbReference type="EMBL" id="FOBH01000001">
    <property type="protein sequence ID" value="SEK28181.1"/>
    <property type="molecule type" value="Genomic_DNA"/>
</dbReference>
<sequence length="405" mass="45565">METGLYRRLTIMIDAIKQNCSVLNALFFLRHDDDYPDEGQLRAIEFDLTEQWGLEVRISFCRREAPDVLEPSIGPYLKSANSFFRLPGYKEFSGVSQIAALDRCLEQSPRLIFVHRLHSMPPLMRTKRVLPPVFLDLDDIEHIAVLRTLSQPPHWWRKKVAYLHFPALVWGERKAIESTRATFVCSDIDQRKLARLFHAPHVTAIPNAVALPLISTPSHQPIIAMLGNYEFAPNRQGVEFFLNHVWPLILARFPKAEVIFAGRRAEVIQHYAHPPHQVSFPGFVKDLDSLYQRAQIVICPILSGAGTRVKIMEAAAYARPVVSTTIGAEGINLVDGKEILLRDTAESFADACVELLKNYDAAKMLGLAARAAIESRYDRGKIVARLAGVIRAAITQNNRQVGASE</sequence>
<accession>A0A1H7FQI0</accession>
<dbReference type="PANTHER" id="PTHR12526">
    <property type="entry name" value="GLYCOSYLTRANSFERASE"/>
    <property type="match status" value="1"/>
</dbReference>
<evidence type="ECO:0000313" key="1">
    <source>
        <dbReference type="EMBL" id="SEK28181.1"/>
    </source>
</evidence>
<dbReference type="STRING" id="1233.SAMN05216387_10157"/>
<proteinExistence type="predicted"/>
<protein>
    <submittedName>
        <fullName evidence="1">Glycosyltransferase involved in cell wall bisynthesis</fullName>
    </submittedName>
</protein>
<dbReference type="Gene3D" id="3.40.50.2000">
    <property type="entry name" value="Glycogen Phosphorylase B"/>
    <property type="match status" value="1"/>
</dbReference>
<keyword evidence="1" id="KW-0808">Transferase</keyword>
<dbReference type="Pfam" id="PF13692">
    <property type="entry name" value="Glyco_trans_1_4"/>
    <property type="match status" value="1"/>
</dbReference>
<dbReference type="GO" id="GO:0016757">
    <property type="term" value="F:glycosyltransferase activity"/>
    <property type="evidence" value="ECO:0007669"/>
    <property type="project" value="TreeGrafter"/>
</dbReference>
<name>A0A1H7FQI0_9PROT</name>
<dbReference type="SUPFAM" id="SSF53756">
    <property type="entry name" value="UDP-Glycosyltransferase/glycogen phosphorylase"/>
    <property type="match status" value="1"/>
</dbReference>